<name>A0A840YAP1_9SPHN</name>
<sequence>MGDDHGYEVEKTDAGWMVYHSATIGIVMKTAPVSQEYNTREEAEAEMQRRIAATSQA</sequence>
<dbReference type="RefSeq" id="WP_184083994.1">
    <property type="nucleotide sequence ID" value="NZ_JACIJF010000001.1"/>
</dbReference>
<gene>
    <name evidence="1" type="ORF">FHT02_000571</name>
</gene>
<evidence type="ECO:0000313" key="2">
    <source>
        <dbReference type="Proteomes" id="UP000527143"/>
    </source>
</evidence>
<dbReference type="Proteomes" id="UP000527143">
    <property type="component" value="Unassembled WGS sequence"/>
</dbReference>
<dbReference type="AlphaFoldDB" id="A0A840YAP1"/>
<evidence type="ECO:0000313" key="1">
    <source>
        <dbReference type="EMBL" id="MBB5709365.1"/>
    </source>
</evidence>
<dbReference type="EMBL" id="JACIJF010000001">
    <property type="protein sequence ID" value="MBB5709365.1"/>
    <property type="molecule type" value="Genomic_DNA"/>
</dbReference>
<accession>A0A840YAP1</accession>
<comment type="caution">
    <text evidence="1">The sequence shown here is derived from an EMBL/GenBank/DDBJ whole genome shotgun (WGS) entry which is preliminary data.</text>
</comment>
<organism evidence="1 2">
    <name type="scientific">Sphingomonas xinjiangensis</name>
    <dbReference type="NCBI Taxonomy" id="643568"/>
    <lineage>
        <taxon>Bacteria</taxon>
        <taxon>Pseudomonadati</taxon>
        <taxon>Pseudomonadota</taxon>
        <taxon>Alphaproteobacteria</taxon>
        <taxon>Sphingomonadales</taxon>
        <taxon>Sphingomonadaceae</taxon>
        <taxon>Sphingomonas</taxon>
    </lineage>
</organism>
<keyword evidence="2" id="KW-1185">Reference proteome</keyword>
<protein>
    <submittedName>
        <fullName evidence="1">Uncharacterized protein</fullName>
    </submittedName>
</protein>
<reference evidence="1 2" key="1">
    <citation type="submission" date="2020-08" db="EMBL/GenBank/DDBJ databases">
        <title>Genomic Encyclopedia of Type Strains, Phase IV (KMG-IV): sequencing the most valuable type-strain genomes for metagenomic binning, comparative biology and taxonomic classification.</title>
        <authorList>
            <person name="Goeker M."/>
        </authorList>
    </citation>
    <scope>NUCLEOTIDE SEQUENCE [LARGE SCALE GENOMIC DNA]</scope>
    <source>
        <strain evidence="1 2">DSM 26736</strain>
    </source>
</reference>
<proteinExistence type="predicted"/>